<reference evidence="2" key="1">
    <citation type="submission" date="2019-10" db="EMBL/GenBank/DDBJ databases">
        <title>Lacipirellula parvula gen. nov., sp. nov., representing a lineage of planctomycetes widespread in freshwater anoxic habitats, and description of the family Lacipirellulaceae.</title>
        <authorList>
            <person name="Dedysh S.N."/>
            <person name="Kulichevskaya I.S."/>
            <person name="Beletsky A.V."/>
            <person name="Rakitin A.L."/>
            <person name="Mardanov A.V."/>
            <person name="Ivanova A.A."/>
            <person name="Saltykova V.X."/>
            <person name="Rijpstra W.I.C."/>
            <person name="Sinninghe Damste J.S."/>
            <person name="Ravin N.V."/>
        </authorList>
    </citation>
    <scope>NUCLEOTIDE SEQUENCE [LARGE SCALE GENOMIC DNA]</scope>
    <source>
        <strain evidence="2">PX69</strain>
    </source>
</reference>
<dbReference type="KEGG" id="lpav:PLANPX_1196"/>
<dbReference type="PANTHER" id="PTHR33221:SF15">
    <property type="entry name" value="HTH-TYPE TRANSCRIPTIONAL REGULATOR YWGB-RELATED"/>
    <property type="match status" value="1"/>
</dbReference>
<evidence type="ECO:0000313" key="2">
    <source>
        <dbReference type="Proteomes" id="UP000326837"/>
    </source>
</evidence>
<dbReference type="PANTHER" id="PTHR33221">
    <property type="entry name" value="WINGED HELIX-TURN-HELIX TRANSCRIPTIONAL REGULATOR, RRF2 FAMILY"/>
    <property type="match status" value="1"/>
</dbReference>
<dbReference type="Pfam" id="PF02082">
    <property type="entry name" value="Rrf2"/>
    <property type="match status" value="1"/>
</dbReference>
<dbReference type="PROSITE" id="PS01332">
    <property type="entry name" value="HTH_RRF2_1"/>
    <property type="match status" value="1"/>
</dbReference>
<dbReference type="Proteomes" id="UP000326837">
    <property type="component" value="Chromosome"/>
</dbReference>
<dbReference type="Gene3D" id="1.10.10.10">
    <property type="entry name" value="Winged helix-like DNA-binding domain superfamily/Winged helix DNA-binding domain"/>
    <property type="match status" value="1"/>
</dbReference>
<gene>
    <name evidence="1" type="ORF">PLANPX_1196</name>
</gene>
<dbReference type="GO" id="GO:0003700">
    <property type="term" value="F:DNA-binding transcription factor activity"/>
    <property type="evidence" value="ECO:0007669"/>
    <property type="project" value="TreeGrafter"/>
</dbReference>
<organism evidence="1 2">
    <name type="scientific">Lacipirellula parvula</name>
    <dbReference type="NCBI Taxonomy" id="2650471"/>
    <lineage>
        <taxon>Bacteria</taxon>
        <taxon>Pseudomonadati</taxon>
        <taxon>Planctomycetota</taxon>
        <taxon>Planctomycetia</taxon>
        <taxon>Pirellulales</taxon>
        <taxon>Lacipirellulaceae</taxon>
        <taxon>Lacipirellula</taxon>
    </lineage>
</organism>
<keyword evidence="2" id="KW-1185">Reference proteome</keyword>
<dbReference type="InterPro" id="IPR030489">
    <property type="entry name" value="TR_Rrf2-type_CS"/>
</dbReference>
<dbReference type="GO" id="GO:0005829">
    <property type="term" value="C:cytosol"/>
    <property type="evidence" value="ECO:0007669"/>
    <property type="project" value="TreeGrafter"/>
</dbReference>
<sequence length="88" mass="9426">MRRLVKGGVLESVRGVAGGYRLARAADQLTLADIIAALDPIETEVGLLCESLEPASQQVVRQAFEGLEGDAKRRLAQIRISDLRPAGV</sequence>
<dbReference type="EMBL" id="AP021861">
    <property type="protein sequence ID" value="BBO31584.1"/>
    <property type="molecule type" value="Genomic_DNA"/>
</dbReference>
<dbReference type="InterPro" id="IPR036390">
    <property type="entry name" value="WH_DNA-bd_sf"/>
</dbReference>
<dbReference type="PROSITE" id="PS51197">
    <property type="entry name" value="HTH_RRF2_2"/>
    <property type="match status" value="1"/>
</dbReference>
<proteinExistence type="predicted"/>
<evidence type="ECO:0000313" key="1">
    <source>
        <dbReference type="EMBL" id="BBO31584.1"/>
    </source>
</evidence>
<dbReference type="InterPro" id="IPR036388">
    <property type="entry name" value="WH-like_DNA-bd_sf"/>
</dbReference>
<dbReference type="InterPro" id="IPR000944">
    <property type="entry name" value="Tscrpt_reg_Rrf2"/>
</dbReference>
<dbReference type="AlphaFoldDB" id="A0A5K7X4H2"/>
<evidence type="ECO:0008006" key="3">
    <source>
        <dbReference type="Google" id="ProtNLM"/>
    </source>
</evidence>
<name>A0A5K7X4H2_9BACT</name>
<accession>A0A5K7X4H2</accession>
<dbReference type="SUPFAM" id="SSF46785">
    <property type="entry name" value="Winged helix' DNA-binding domain"/>
    <property type="match status" value="1"/>
</dbReference>
<protein>
    <recommendedName>
        <fullName evidence="3">Rrf2 family transcriptional regulator</fullName>
    </recommendedName>
</protein>